<gene>
    <name evidence="2" type="ORF">H4F98_12065</name>
</gene>
<evidence type="ECO:0000256" key="1">
    <source>
        <dbReference type="SAM" id="MobiDB-lite"/>
    </source>
</evidence>
<sequence length="1049" mass="112130">MSANKVPPPSSANQDLSSDLEELKSFLASRLVGPFFGLLISQQVDSLDAFAALIKVSDLKASLREAFKRTVVDPTPDPSPGKDDASGSQIPSEGKARPAPSRKTARAEAVVEDAALPAGYRAALAAFDALDGDAIDGDVKAFRKAREPASAPLQRQRYEATTELKEYLSQEGLPSASVPMFEEHGVYSVQSLQDLCGDPGRRDALEADLRKGAVIDGRSFPGSDSAANLLKKLSADDVAARSKPSIQADSVMSEQAQARRKRVEEAIAKVEELRAACAADASADMATLKKRAEAELGAMLERAGVDGALARLEKGAFATRGTLTDTLADIGRDLGEAVGKDVLAAQRKEASLSNDALVEYNDLRRGVLLSVAGVRDACGPELVDVAASVSYSNEGYRESIAQFESESAYQYAEKTVERSSSAFSTSERASGGGIGQAGLFALSMAGSHARARYAQKESTTAGRRSQANKFAVRKIELTCARVRLPSVGARLTRAATVAVARIAAEADEQRAQALARGFIEEFGSHLFRETRLGGCYKTVVKAEALAEDGIGVLSRAASLATGWKASGAATYVGLNFMGSAATANEGEKAEAEGFSKDERKQLKSVRVDISSHAVGGLPGLPADLWKHSLGKNHGWRVVDRLRPVGVWTLLADAIVDGLSDAQKDRVARLLERSWVRDFFLPELLALDPELAQHDALAHADSVEGLVAAVELLMRPPPLHVCCFRKTFDASRTRRAALELPEHYKILSGGVRTLQTVEGNFVVSSYPSYDPTLARWAWHAEMRDIKFASSEEHEITVVAVYDPEDEWDVRLFGRRTQGTATSQSLHVDVETGYLVTGGGGQIDRFGWAVLTQCGFDLASDVQARAMPGPGFRVASRSCLKESEHVLTGIAIGLRPRNGTRLAPLYLHQTAKACAHPDVHLARPDRHERFLGGGVRLHPDVDNFLLGSSPVFDDASGVSGWRAASKDHEHGAPASMTVTLVGVANADVLLHVPKGAAVVREDPAQVCLACGHVGPWTEVPVGVTIPISIGKAQAEYLFCCAACRTVMRKGA</sequence>
<proteinExistence type="predicted"/>
<organism evidence="2 3">
    <name type="scientific">Marilutibacter spongiae</name>
    <dbReference type="NCBI Taxonomy" id="2025720"/>
    <lineage>
        <taxon>Bacteria</taxon>
        <taxon>Pseudomonadati</taxon>
        <taxon>Pseudomonadota</taxon>
        <taxon>Gammaproteobacteria</taxon>
        <taxon>Lysobacterales</taxon>
        <taxon>Lysobacteraceae</taxon>
        <taxon>Marilutibacter</taxon>
    </lineage>
</organism>
<keyword evidence="3" id="KW-1185">Reference proteome</keyword>
<evidence type="ECO:0008006" key="4">
    <source>
        <dbReference type="Google" id="ProtNLM"/>
    </source>
</evidence>
<feature type="region of interest" description="Disordered" evidence="1">
    <location>
        <begin position="71"/>
        <end position="108"/>
    </location>
</feature>
<dbReference type="Proteomes" id="UP000523196">
    <property type="component" value="Unassembled WGS sequence"/>
</dbReference>
<name>A0A7W3Y6N2_9GAMM</name>
<comment type="caution">
    <text evidence="2">The sequence shown here is derived from an EMBL/GenBank/DDBJ whole genome shotgun (WGS) entry which is preliminary data.</text>
</comment>
<evidence type="ECO:0000313" key="3">
    <source>
        <dbReference type="Proteomes" id="UP000523196"/>
    </source>
</evidence>
<reference evidence="2 3" key="1">
    <citation type="submission" date="2020-08" db="EMBL/GenBank/DDBJ databases">
        <authorList>
            <person name="Xu S."/>
            <person name="Li A."/>
        </authorList>
    </citation>
    <scope>NUCLEOTIDE SEQUENCE [LARGE SCALE GENOMIC DNA]</scope>
    <source>
        <strain evidence="2 3">119BY6-57</strain>
    </source>
</reference>
<evidence type="ECO:0000313" key="2">
    <source>
        <dbReference type="EMBL" id="MBB1061304.1"/>
    </source>
</evidence>
<accession>A0A7W3Y6N2</accession>
<dbReference type="EMBL" id="JACHTF010000013">
    <property type="protein sequence ID" value="MBB1061304.1"/>
    <property type="molecule type" value="Genomic_DNA"/>
</dbReference>
<dbReference type="AlphaFoldDB" id="A0A7W3Y6N2"/>
<dbReference type="RefSeq" id="WP_182688012.1">
    <property type="nucleotide sequence ID" value="NZ_JACHTF010000013.1"/>
</dbReference>
<protein>
    <recommendedName>
        <fullName evidence="4">MACPF domain-containing protein</fullName>
    </recommendedName>
</protein>